<feature type="compositionally biased region" description="Low complexity" evidence="6">
    <location>
        <begin position="164"/>
        <end position="178"/>
    </location>
</feature>
<keyword evidence="4 5" id="KW-0413">Isomerase</keyword>
<comment type="function">
    <text evidence="5">Responsible for synthesis of pseudouridine from uracil-55 in the psi GC loop of transfer RNAs.</text>
</comment>
<dbReference type="KEGG" id="maur:BOH66_12060"/>
<accession>A0A1P8UA00</accession>
<dbReference type="GO" id="GO:0160148">
    <property type="term" value="F:tRNA pseudouridine(55) synthase activity"/>
    <property type="evidence" value="ECO:0007669"/>
    <property type="project" value="UniProtKB-EC"/>
</dbReference>
<feature type="domain" description="tRNA pseudouridylate synthase B C-terminal" evidence="9">
    <location>
        <begin position="217"/>
        <end position="249"/>
    </location>
</feature>
<comment type="similarity">
    <text evidence="2 5">Belongs to the pseudouridine synthase TruB family. Type 1 subfamily.</text>
</comment>
<dbReference type="Gene3D" id="3.30.2350.10">
    <property type="entry name" value="Pseudouridine synthase"/>
    <property type="match status" value="1"/>
</dbReference>
<dbReference type="SUPFAM" id="SSF88697">
    <property type="entry name" value="PUA domain-like"/>
    <property type="match status" value="1"/>
</dbReference>
<feature type="domain" description="tRNA pseudouridine synthase II TruB subfamily 2 C-terminal" evidence="8">
    <location>
        <begin position="275"/>
        <end position="328"/>
    </location>
</feature>
<dbReference type="NCBIfam" id="TIGR00431">
    <property type="entry name" value="TruB"/>
    <property type="match status" value="1"/>
</dbReference>
<dbReference type="Pfam" id="PF09142">
    <property type="entry name" value="TruB_C"/>
    <property type="match status" value="1"/>
</dbReference>
<dbReference type="InterPro" id="IPR015225">
    <property type="entry name" value="tRNA_psdUridine_synth_fam2_C"/>
</dbReference>
<feature type="active site" description="Nucleophile" evidence="5">
    <location>
        <position position="45"/>
    </location>
</feature>
<dbReference type="Gene3D" id="2.30.130.10">
    <property type="entry name" value="PUA domain"/>
    <property type="match status" value="1"/>
</dbReference>
<dbReference type="RefSeq" id="WP_076691283.1">
    <property type="nucleotide sequence ID" value="NZ_CP018762.1"/>
</dbReference>
<dbReference type="OrthoDB" id="9802309at2"/>
<dbReference type="InterPro" id="IPR014780">
    <property type="entry name" value="tRNA_psdUridine_synth_TruB"/>
</dbReference>
<dbReference type="GO" id="GO:0003723">
    <property type="term" value="F:RNA binding"/>
    <property type="evidence" value="ECO:0007669"/>
    <property type="project" value="InterPro"/>
</dbReference>
<dbReference type="GO" id="GO:1990481">
    <property type="term" value="P:mRNA pseudouridine synthesis"/>
    <property type="evidence" value="ECO:0007669"/>
    <property type="project" value="TreeGrafter"/>
</dbReference>
<feature type="compositionally biased region" description="Gly residues" evidence="6">
    <location>
        <begin position="179"/>
        <end position="193"/>
    </location>
</feature>
<gene>
    <name evidence="5" type="primary">truB</name>
    <name evidence="10" type="ORF">BOH66_12060</name>
</gene>
<proteinExistence type="inferred from homology"/>
<dbReference type="InterPro" id="IPR015947">
    <property type="entry name" value="PUA-like_sf"/>
</dbReference>
<comment type="catalytic activity">
    <reaction evidence="1 5">
        <text>uridine(55) in tRNA = pseudouridine(55) in tRNA</text>
        <dbReference type="Rhea" id="RHEA:42532"/>
        <dbReference type="Rhea" id="RHEA-COMP:10101"/>
        <dbReference type="Rhea" id="RHEA-COMP:10102"/>
        <dbReference type="ChEBI" id="CHEBI:65314"/>
        <dbReference type="ChEBI" id="CHEBI:65315"/>
        <dbReference type="EC" id="5.4.99.25"/>
    </reaction>
</comment>
<evidence type="ECO:0000259" key="9">
    <source>
        <dbReference type="Pfam" id="PF16198"/>
    </source>
</evidence>
<evidence type="ECO:0000256" key="5">
    <source>
        <dbReference type="HAMAP-Rule" id="MF_01080"/>
    </source>
</evidence>
<evidence type="ECO:0000256" key="3">
    <source>
        <dbReference type="ARBA" id="ARBA00022694"/>
    </source>
</evidence>
<dbReference type="CDD" id="cd02573">
    <property type="entry name" value="PseudoU_synth_EcTruB"/>
    <property type="match status" value="1"/>
</dbReference>
<feature type="domain" description="Pseudouridine synthase II N-terminal" evidence="7">
    <location>
        <begin position="30"/>
        <end position="162"/>
    </location>
</feature>
<feature type="region of interest" description="Disordered" evidence="6">
    <location>
        <begin position="161"/>
        <end position="196"/>
    </location>
</feature>
<evidence type="ECO:0000313" key="11">
    <source>
        <dbReference type="Proteomes" id="UP000187185"/>
    </source>
</evidence>
<dbReference type="InterPro" id="IPR020103">
    <property type="entry name" value="PsdUridine_synth_cat_dom_sf"/>
</dbReference>
<protein>
    <recommendedName>
        <fullName evidence="5">tRNA pseudouridine synthase B</fullName>
        <ecNumber evidence="5">5.4.99.25</ecNumber>
    </recommendedName>
    <alternativeName>
        <fullName evidence="5">tRNA pseudouridine(55) synthase</fullName>
        <shortName evidence="5">Psi55 synthase</shortName>
    </alternativeName>
    <alternativeName>
        <fullName evidence="5">tRNA pseudouridylate synthase</fullName>
    </alternativeName>
    <alternativeName>
        <fullName evidence="5">tRNA-uridine isomerase</fullName>
    </alternativeName>
</protein>
<dbReference type="Pfam" id="PF01509">
    <property type="entry name" value="TruB_N"/>
    <property type="match status" value="1"/>
</dbReference>
<dbReference type="SUPFAM" id="SSF55120">
    <property type="entry name" value="Pseudouridine synthase"/>
    <property type="match status" value="1"/>
</dbReference>
<dbReference type="EMBL" id="CP018762">
    <property type="protein sequence ID" value="APZ34896.1"/>
    <property type="molecule type" value="Genomic_DNA"/>
</dbReference>
<dbReference type="PANTHER" id="PTHR13767">
    <property type="entry name" value="TRNA-PSEUDOURIDINE SYNTHASE"/>
    <property type="match status" value="1"/>
</dbReference>
<reference evidence="10 11" key="1">
    <citation type="submission" date="2016-12" db="EMBL/GenBank/DDBJ databases">
        <title>Complete genome sequence of Microbacterium aurum KACC 15219.</title>
        <authorList>
            <person name="Jung Y."/>
            <person name="Shin J.-H."/>
            <person name="Lee Y.-J."/>
            <person name="Yi H."/>
            <person name="Bahn Y.-S."/>
            <person name="Kim J.F."/>
            <person name="Lee D.-W."/>
        </authorList>
    </citation>
    <scope>NUCLEOTIDE SEQUENCE [LARGE SCALE GENOMIC DNA]</scope>
    <source>
        <strain evidence="10 11">KACC 15219</strain>
    </source>
</reference>
<evidence type="ECO:0000259" key="7">
    <source>
        <dbReference type="Pfam" id="PF01509"/>
    </source>
</evidence>
<evidence type="ECO:0000313" key="10">
    <source>
        <dbReference type="EMBL" id="APZ34896.1"/>
    </source>
</evidence>
<name>A0A1P8UA00_9MICO</name>
<sequence length="334" mass="33466">MPDASASPNGSLLVDKPQGITSHDVVARARRALGTRKIGHAGTLDPMATGLLILGVGPATRLLTYIVGLDKTYEATIRLGVSTDSDDADGTTTAQADAAALAAVTDERIRDGIAALTGEISQVPSTVSAIKIGGKRAYDLARAGEEVRLKARTVTVSRFEVRPSTSSGTGAGSAAAAGSGSGAGSAAGAGKGTASGSRDGVIDLDVVVDCSSGTYIRALARDLGAALGIGGHLTALRRTRIGPFGVADAATDLTGDLRLLPPADVATAVLGAFPVTADEARDLRHGKRLAGAADRLAGLPTATPAAIDPDGRLVGIVERRGGDVKSAMNMAEDA</sequence>
<dbReference type="InterPro" id="IPR032819">
    <property type="entry name" value="TruB_C"/>
</dbReference>
<dbReference type="GO" id="GO:0031119">
    <property type="term" value="P:tRNA pseudouridine synthesis"/>
    <property type="evidence" value="ECO:0007669"/>
    <property type="project" value="UniProtKB-UniRule"/>
</dbReference>
<dbReference type="Proteomes" id="UP000187185">
    <property type="component" value="Chromosome"/>
</dbReference>
<evidence type="ECO:0000256" key="2">
    <source>
        <dbReference type="ARBA" id="ARBA00005642"/>
    </source>
</evidence>
<dbReference type="STRING" id="36805.BOH66_12060"/>
<keyword evidence="3 5" id="KW-0819">tRNA processing</keyword>
<keyword evidence="11" id="KW-1185">Reference proteome</keyword>
<organism evidence="10 11">
    <name type="scientific">Microbacterium aurum</name>
    <dbReference type="NCBI Taxonomy" id="36805"/>
    <lineage>
        <taxon>Bacteria</taxon>
        <taxon>Bacillati</taxon>
        <taxon>Actinomycetota</taxon>
        <taxon>Actinomycetes</taxon>
        <taxon>Micrococcales</taxon>
        <taxon>Microbacteriaceae</taxon>
        <taxon>Microbacterium</taxon>
    </lineage>
</organism>
<evidence type="ECO:0000256" key="4">
    <source>
        <dbReference type="ARBA" id="ARBA00023235"/>
    </source>
</evidence>
<dbReference type="HAMAP" id="MF_01080">
    <property type="entry name" value="TruB_bact"/>
    <property type="match status" value="1"/>
</dbReference>
<dbReference type="Pfam" id="PF16198">
    <property type="entry name" value="TruB_C_2"/>
    <property type="match status" value="1"/>
</dbReference>
<dbReference type="PANTHER" id="PTHR13767:SF2">
    <property type="entry name" value="PSEUDOURIDYLATE SYNTHASE TRUB1"/>
    <property type="match status" value="1"/>
</dbReference>
<evidence type="ECO:0000256" key="6">
    <source>
        <dbReference type="SAM" id="MobiDB-lite"/>
    </source>
</evidence>
<evidence type="ECO:0000259" key="8">
    <source>
        <dbReference type="Pfam" id="PF09142"/>
    </source>
</evidence>
<dbReference type="EC" id="5.4.99.25" evidence="5"/>
<dbReference type="AlphaFoldDB" id="A0A1P8UA00"/>
<dbReference type="InterPro" id="IPR002501">
    <property type="entry name" value="PsdUridine_synth_N"/>
</dbReference>
<evidence type="ECO:0000256" key="1">
    <source>
        <dbReference type="ARBA" id="ARBA00000385"/>
    </source>
</evidence>
<dbReference type="InterPro" id="IPR036974">
    <property type="entry name" value="PUA_sf"/>
</dbReference>